<dbReference type="RefSeq" id="WP_061177362.1">
    <property type="nucleotide sequence ID" value="NZ_FCOE02000019.1"/>
</dbReference>
<keyword evidence="3" id="KW-1185">Reference proteome</keyword>
<evidence type="ECO:0000313" key="3">
    <source>
        <dbReference type="Proteomes" id="UP000054911"/>
    </source>
</evidence>
<keyword evidence="1" id="KW-0732">Signal</keyword>
<name>A0A158CCD4_9BURK</name>
<evidence type="ECO:0008006" key="4">
    <source>
        <dbReference type="Google" id="ProtNLM"/>
    </source>
</evidence>
<gene>
    <name evidence="2" type="ORF">AWB80_04990</name>
</gene>
<comment type="caution">
    <text evidence="2">The sequence shown here is derived from an EMBL/GenBank/DDBJ whole genome shotgun (WGS) entry which is preliminary data.</text>
</comment>
<sequence length="93" mass="9698">MKAKTIAVLLAASAAFSAVHAYADDCATANMNCRGAVAPVSHDARAVHALSPKPVKHAMPDVATSAVGGADTYRMQAGKREQRDSIDAWYRGG</sequence>
<organism evidence="2 3">
    <name type="scientific">Caballeronia pedi</name>
    <dbReference type="NCBI Taxonomy" id="1777141"/>
    <lineage>
        <taxon>Bacteria</taxon>
        <taxon>Pseudomonadati</taxon>
        <taxon>Pseudomonadota</taxon>
        <taxon>Betaproteobacteria</taxon>
        <taxon>Burkholderiales</taxon>
        <taxon>Burkholderiaceae</taxon>
        <taxon>Caballeronia</taxon>
    </lineage>
</organism>
<dbReference type="AlphaFoldDB" id="A0A158CCD4"/>
<dbReference type="EMBL" id="FCOE02000019">
    <property type="protein sequence ID" value="SAK80005.1"/>
    <property type="molecule type" value="Genomic_DNA"/>
</dbReference>
<accession>A0A158CCD4</accession>
<protein>
    <recommendedName>
        <fullName evidence="4">Lipoprotein</fullName>
    </recommendedName>
</protein>
<evidence type="ECO:0000313" key="2">
    <source>
        <dbReference type="EMBL" id="SAK80005.1"/>
    </source>
</evidence>
<feature type="signal peptide" evidence="1">
    <location>
        <begin position="1"/>
        <end position="23"/>
    </location>
</feature>
<dbReference type="Proteomes" id="UP000054911">
    <property type="component" value="Unassembled WGS sequence"/>
</dbReference>
<proteinExistence type="predicted"/>
<evidence type="ECO:0000256" key="1">
    <source>
        <dbReference type="SAM" id="SignalP"/>
    </source>
</evidence>
<reference evidence="2" key="1">
    <citation type="submission" date="2016-01" db="EMBL/GenBank/DDBJ databases">
        <authorList>
            <person name="Peeters C."/>
        </authorList>
    </citation>
    <scope>NUCLEOTIDE SEQUENCE [LARGE SCALE GENOMIC DNA]</scope>
    <source>
        <strain evidence="2">LMG 29323</strain>
    </source>
</reference>
<feature type="chain" id="PRO_5007622734" description="Lipoprotein" evidence="1">
    <location>
        <begin position="24"/>
        <end position="93"/>
    </location>
</feature>
<dbReference type="OrthoDB" id="9135697at2"/>